<dbReference type="eggNOG" id="ENOG502Z8AV">
    <property type="taxonomic scope" value="Bacteria"/>
</dbReference>
<dbReference type="EMBL" id="CCSE01000001">
    <property type="protein sequence ID" value="CEA02843.1"/>
    <property type="molecule type" value="Genomic_DNA"/>
</dbReference>
<dbReference type="Pfam" id="PF08792">
    <property type="entry name" value="A2L_zn_ribbon"/>
    <property type="match status" value="1"/>
</dbReference>
<evidence type="ECO:0000313" key="2">
    <source>
        <dbReference type="EMBL" id="CEA02843.1"/>
    </source>
</evidence>
<proteinExistence type="predicted"/>
<reference evidence="2 3" key="1">
    <citation type="submission" date="2014-07" db="EMBL/GenBank/DDBJ databases">
        <authorList>
            <person name="Urmite Genomes Urmite Genomes"/>
        </authorList>
    </citation>
    <scope>NUCLEOTIDE SEQUENCE [LARGE SCALE GENOMIC DNA]</scope>
    <source>
        <strain evidence="2 3">13MG44_air</strain>
    </source>
</reference>
<keyword evidence="3" id="KW-1185">Reference proteome</keyword>
<organism evidence="2 3">
    <name type="scientific">Jeotgalicoccus saudimassiliensis</name>
    <dbReference type="NCBI Taxonomy" id="1461582"/>
    <lineage>
        <taxon>Bacteria</taxon>
        <taxon>Bacillati</taxon>
        <taxon>Bacillota</taxon>
        <taxon>Bacilli</taxon>
        <taxon>Bacillales</taxon>
        <taxon>Staphylococcaceae</taxon>
        <taxon>Jeotgalicoccus</taxon>
    </lineage>
</organism>
<dbReference type="STRING" id="1461582.BN1048_01865"/>
<accession>A0A078M5W7</accession>
<evidence type="ECO:0000259" key="1">
    <source>
        <dbReference type="PROSITE" id="PS50965"/>
    </source>
</evidence>
<dbReference type="PROSITE" id="PS50965">
    <property type="entry name" value="NERD"/>
    <property type="match status" value="1"/>
</dbReference>
<dbReference type="InterPro" id="IPR011528">
    <property type="entry name" value="NERD"/>
</dbReference>
<dbReference type="RefSeq" id="WP_035810542.1">
    <property type="nucleotide sequence ID" value="NZ_CCSE01000001.1"/>
</dbReference>
<dbReference type="Proteomes" id="UP000044136">
    <property type="component" value="Unassembled WGS sequence"/>
</dbReference>
<sequence length="327" mass="39018">MFLNKRGMPIELLYYNALSSRKDFNRQEQYEKEKLQKGYEGECKYDQILDEVGHDNIYIIRDVYLKTGNTHTQYDTIIISENRVVINEIKNFTGDYHFENNRWYRNNRAVNDNAFAQLDRAKGKLMNLMDASEINVKVEAALIFPSDDVRVISEDQRIWQHTIVRNHLRKYLRQFHNERVGNKAKNIANIIRNVIVDNTYFSETADINQLQRGLYCSECGSFNLIKKRFQYACQECGTIESLDSHLLRAMYDHKYLFYNQPMTQRSLTYLINDEINRSTIYRAFQKYCYINKKGNYTNYTLKYPDLEEALAMHRKVQRYRDKLAAKE</sequence>
<name>A0A078M5W7_9STAP</name>
<dbReference type="InterPro" id="IPR014900">
    <property type="entry name" value="VLTF-3_Zn_ribbon"/>
</dbReference>
<dbReference type="AlphaFoldDB" id="A0A078M5W7"/>
<dbReference type="HOGENOM" id="CLU_073334_0_0_9"/>
<protein>
    <submittedName>
        <fullName evidence="2">Nuclease-related domain protein</fullName>
    </submittedName>
</protein>
<evidence type="ECO:0000313" key="3">
    <source>
        <dbReference type="Proteomes" id="UP000044136"/>
    </source>
</evidence>
<dbReference type="Pfam" id="PF08378">
    <property type="entry name" value="NERD"/>
    <property type="match status" value="1"/>
</dbReference>
<gene>
    <name evidence="2" type="ORF">BN1048_01865</name>
</gene>
<dbReference type="OrthoDB" id="2417069at2"/>
<feature type="domain" description="NERD" evidence="1">
    <location>
        <begin position="37"/>
        <end position="151"/>
    </location>
</feature>